<feature type="transmembrane region" description="Helical" evidence="4">
    <location>
        <begin position="118"/>
        <end position="139"/>
    </location>
</feature>
<reference evidence="6" key="1">
    <citation type="submission" date="2023-03" db="EMBL/GenBank/DDBJ databases">
        <title>Chromosome-scale reference genome and RAD-based genetic map of yellow starthistle (Centaurea solstitialis) reveal putative structural variation and QTLs associated with invader traits.</title>
        <authorList>
            <person name="Reatini B."/>
            <person name="Cang F.A."/>
            <person name="Jiang Q."/>
            <person name="Mckibben M.T.W."/>
            <person name="Barker M.S."/>
            <person name="Rieseberg L.H."/>
            <person name="Dlugosch K.M."/>
        </authorList>
    </citation>
    <scope>NUCLEOTIDE SEQUENCE</scope>
    <source>
        <strain evidence="6">CAN-66</strain>
        <tissue evidence="6">Leaf</tissue>
    </source>
</reference>
<sequence>MTHNGLFLEALDHYSKMRFLSIKPDSVINACVCLGQSETAKIVHQHVLELGFDSDLYIGNALIDMYARLSALDIARQVFDEMPKRDVISWNSLVIVPMRNGRKLYKCFTNLEQLPDSFMMTSVLPACSGLGVIMARYYYLEHYNHWMLSSMPIARVCQVRMPKKGYVANLRSVLRDVEEDEKWEILCGHSERLAIAFG</sequence>
<evidence type="ECO:0000256" key="2">
    <source>
        <dbReference type="ARBA" id="ARBA00022737"/>
    </source>
</evidence>
<evidence type="ECO:0000256" key="3">
    <source>
        <dbReference type="PROSITE-ProRule" id="PRU00708"/>
    </source>
</evidence>
<evidence type="ECO:0000256" key="1">
    <source>
        <dbReference type="ARBA" id="ARBA00006643"/>
    </source>
</evidence>
<keyword evidence="7" id="KW-1185">Reference proteome</keyword>
<accession>A0AA38TCI3</accession>
<feature type="domain" description="DYW" evidence="5">
    <location>
        <begin position="165"/>
        <end position="198"/>
    </location>
</feature>
<name>A0AA38TCI3_9ASTR</name>
<dbReference type="PANTHER" id="PTHR47926">
    <property type="entry name" value="PENTATRICOPEPTIDE REPEAT-CONTAINING PROTEIN"/>
    <property type="match status" value="1"/>
</dbReference>
<evidence type="ECO:0000313" key="7">
    <source>
        <dbReference type="Proteomes" id="UP001172457"/>
    </source>
</evidence>
<dbReference type="Proteomes" id="UP001172457">
    <property type="component" value="Chromosome 3"/>
</dbReference>
<keyword evidence="4" id="KW-0472">Membrane</keyword>
<dbReference type="GO" id="GO:0008270">
    <property type="term" value="F:zinc ion binding"/>
    <property type="evidence" value="ECO:0007669"/>
    <property type="project" value="InterPro"/>
</dbReference>
<keyword evidence="2" id="KW-0677">Repeat</keyword>
<feature type="repeat" description="PPR" evidence="3">
    <location>
        <begin position="55"/>
        <end position="89"/>
    </location>
</feature>
<dbReference type="Pfam" id="PF01535">
    <property type="entry name" value="PPR"/>
    <property type="match status" value="1"/>
</dbReference>
<dbReference type="Pfam" id="PF14432">
    <property type="entry name" value="DYW_deaminase"/>
    <property type="match status" value="1"/>
</dbReference>
<evidence type="ECO:0000313" key="6">
    <source>
        <dbReference type="EMBL" id="KAJ9558433.1"/>
    </source>
</evidence>
<comment type="similarity">
    <text evidence="1">Belongs to the PPR family. PCMP-H subfamily.</text>
</comment>
<dbReference type="EMBL" id="JARYMX010000003">
    <property type="protein sequence ID" value="KAJ9558433.1"/>
    <property type="molecule type" value="Genomic_DNA"/>
</dbReference>
<evidence type="ECO:0000256" key="4">
    <source>
        <dbReference type="SAM" id="Phobius"/>
    </source>
</evidence>
<gene>
    <name evidence="6" type="ORF">OSB04_013047</name>
</gene>
<comment type="caution">
    <text evidence="6">The sequence shown here is derived from an EMBL/GenBank/DDBJ whole genome shotgun (WGS) entry which is preliminary data.</text>
</comment>
<dbReference type="PROSITE" id="PS51375">
    <property type="entry name" value="PPR"/>
    <property type="match status" value="1"/>
</dbReference>
<dbReference type="InterPro" id="IPR011990">
    <property type="entry name" value="TPR-like_helical_dom_sf"/>
</dbReference>
<organism evidence="6 7">
    <name type="scientific">Centaurea solstitialis</name>
    <name type="common">yellow star-thistle</name>
    <dbReference type="NCBI Taxonomy" id="347529"/>
    <lineage>
        <taxon>Eukaryota</taxon>
        <taxon>Viridiplantae</taxon>
        <taxon>Streptophyta</taxon>
        <taxon>Embryophyta</taxon>
        <taxon>Tracheophyta</taxon>
        <taxon>Spermatophyta</taxon>
        <taxon>Magnoliopsida</taxon>
        <taxon>eudicotyledons</taxon>
        <taxon>Gunneridae</taxon>
        <taxon>Pentapetalae</taxon>
        <taxon>asterids</taxon>
        <taxon>campanulids</taxon>
        <taxon>Asterales</taxon>
        <taxon>Asteraceae</taxon>
        <taxon>Carduoideae</taxon>
        <taxon>Cardueae</taxon>
        <taxon>Centaureinae</taxon>
        <taxon>Centaurea</taxon>
    </lineage>
</organism>
<dbReference type="InterPro" id="IPR032867">
    <property type="entry name" value="DYW_dom"/>
</dbReference>
<keyword evidence="4" id="KW-0812">Transmembrane</keyword>
<protein>
    <recommendedName>
        <fullName evidence="5">DYW domain-containing protein</fullName>
    </recommendedName>
</protein>
<dbReference type="GO" id="GO:0003723">
    <property type="term" value="F:RNA binding"/>
    <property type="evidence" value="ECO:0007669"/>
    <property type="project" value="InterPro"/>
</dbReference>
<dbReference type="Gene3D" id="1.25.40.10">
    <property type="entry name" value="Tetratricopeptide repeat domain"/>
    <property type="match status" value="1"/>
</dbReference>
<dbReference type="InterPro" id="IPR002885">
    <property type="entry name" value="PPR_rpt"/>
</dbReference>
<evidence type="ECO:0000259" key="5">
    <source>
        <dbReference type="Pfam" id="PF14432"/>
    </source>
</evidence>
<dbReference type="AlphaFoldDB" id="A0AA38TCI3"/>
<keyword evidence="4" id="KW-1133">Transmembrane helix</keyword>
<dbReference type="GO" id="GO:0009451">
    <property type="term" value="P:RNA modification"/>
    <property type="evidence" value="ECO:0007669"/>
    <property type="project" value="InterPro"/>
</dbReference>
<dbReference type="InterPro" id="IPR046960">
    <property type="entry name" value="PPR_At4g14850-like_plant"/>
</dbReference>
<proteinExistence type="inferred from homology"/>